<name>A0ABR1WK57_9PEZI</name>
<dbReference type="EMBL" id="JAQQWM010000001">
    <property type="protein sequence ID" value="KAK8083895.1"/>
    <property type="molecule type" value="Genomic_DNA"/>
</dbReference>
<accession>A0ABR1WK57</accession>
<evidence type="ECO:0000256" key="1">
    <source>
        <dbReference type="SAM" id="MobiDB-lite"/>
    </source>
</evidence>
<organism evidence="2 3">
    <name type="scientific">Apiospora saccharicola</name>
    <dbReference type="NCBI Taxonomy" id="335842"/>
    <lineage>
        <taxon>Eukaryota</taxon>
        <taxon>Fungi</taxon>
        <taxon>Dikarya</taxon>
        <taxon>Ascomycota</taxon>
        <taxon>Pezizomycotina</taxon>
        <taxon>Sordariomycetes</taxon>
        <taxon>Xylariomycetidae</taxon>
        <taxon>Amphisphaeriales</taxon>
        <taxon>Apiosporaceae</taxon>
        <taxon>Apiospora</taxon>
    </lineage>
</organism>
<feature type="compositionally biased region" description="Low complexity" evidence="1">
    <location>
        <begin position="165"/>
        <end position="196"/>
    </location>
</feature>
<evidence type="ECO:0000313" key="3">
    <source>
        <dbReference type="Proteomes" id="UP001446871"/>
    </source>
</evidence>
<protein>
    <submittedName>
        <fullName evidence="2">Uncharacterized protein</fullName>
    </submittedName>
</protein>
<gene>
    <name evidence="2" type="ORF">PG996_002676</name>
</gene>
<dbReference type="Proteomes" id="UP001446871">
    <property type="component" value="Unassembled WGS sequence"/>
</dbReference>
<keyword evidence="3" id="KW-1185">Reference proteome</keyword>
<comment type="caution">
    <text evidence="2">The sequence shown here is derived from an EMBL/GenBank/DDBJ whole genome shotgun (WGS) entry which is preliminary data.</text>
</comment>
<feature type="region of interest" description="Disordered" evidence="1">
    <location>
        <begin position="146"/>
        <end position="196"/>
    </location>
</feature>
<sequence length="221" mass="22111">MATSTKTLSFVSSTTIGTCVQPTPVCQPSYTPACTSIGSSIHGASSTMTGTAALKTHVLCCPETRAYPWNNGTPISVHFTCAAIAGKEEGPATTRCHSVVDGTRVVTFTDSEAAAGAATPSAQTLTLTPGDDEYAHAPTAFVTGPTATGNACQAPSKSSVLQDAPTTTTTPSSTTTSGLGVSAVPTTVPSSSSSGAKDAGVQARWLVVPVVWAVACGLLSI</sequence>
<proteinExistence type="predicted"/>
<evidence type="ECO:0000313" key="2">
    <source>
        <dbReference type="EMBL" id="KAK8083895.1"/>
    </source>
</evidence>
<reference evidence="2 3" key="1">
    <citation type="submission" date="2023-01" db="EMBL/GenBank/DDBJ databases">
        <title>Analysis of 21 Apiospora genomes using comparative genomics revels a genus with tremendous synthesis potential of carbohydrate active enzymes and secondary metabolites.</title>
        <authorList>
            <person name="Sorensen T."/>
        </authorList>
    </citation>
    <scope>NUCLEOTIDE SEQUENCE [LARGE SCALE GENOMIC DNA]</scope>
    <source>
        <strain evidence="2 3">CBS 83171</strain>
    </source>
</reference>
<feature type="compositionally biased region" description="Polar residues" evidence="1">
    <location>
        <begin position="146"/>
        <end position="161"/>
    </location>
</feature>